<dbReference type="HOGENOM" id="CLU_126084_0_0_1"/>
<evidence type="ECO:0000259" key="2">
    <source>
        <dbReference type="Pfam" id="PF00961"/>
    </source>
</evidence>
<dbReference type="EMBL" id="JH795862">
    <property type="protein sequence ID" value="EJU02386.1"/>
    <property type="molecule type" value="Genomic_DNA"/>
</dbReference>
<dbReference type="InterPro" id="IPR051289">
    <property type="entry name" value="LAGLIDADG_Endonuclease"/>
</dbReference>
<keyword evidence="3" id="KW-0378">Hydrolase</keyword>
<evidence type="ECO:0000313" key="4">
    <source>
        <dbReference type="Proteomes" id="UP000030653"/>
    </source>
</evidence>
<dbReference type="InterPro" id="IPR004860">
    <property type="entry name" value="LAGLIDADG_dom"/>
</dbReference>
<dbReference type="OMA" id="FRRIILM"/>
<dbReference type="AlphaFoldDB" id="M5FWQ6"/>
<dbReference type="GO" id="GO:0004519">
    <property type="term" value="F:endonuclease activity"/>
    <property type="evidence" value="ECO:0007669"/>
    <property type="project" value="UniProtKB-KW"/>
</dbReference>
<dbReference type="InterPro" id="IPR027434">
    <property type="entry name" value="Homing_endonucl"/>
</dbReference>
<evidence type="ECO:0000256" key="1">
    <source>
        <dbReference type="ARBA" id="ARBA00002670"/>
    </source>
</evidence>
<keyword evidence="3" id="KW-0540">Nuclease</keyword>
<reference evidence="3 4" key="1">
    <citation type="journal article" date="2012" name="Science">
        <title>The Paleozoic origin of enzymatic lignin decomposition reconstructed from 31 fungal genomes.</title>
        <authorList>
            <person name="Floudas D."/>
            <person name="Binder M."/>
            <person name="Riley R."/>
            <person name="Barry K."/>
            <person name="Blanchette R.A."/>
            <person name="Henrissat B."/>
            <person name="Martinez A.T."/>
            <person name="Otillar R."/>
            <person name="Spatafora J.W."/>
            <person name="Yadav J.S."/>
            <person name="Aerts A."/>
            <person name="Benoit I."/>
            <person name="Boyd A."/>
            <person name="Carlson A."/>
            <person name="Copeland A."/>
            <person name="Coutinho P.M."/>
            <person name="de Vries R.P."/>
            <person name="Ferreira P."/>
            <person name="Findley K."/>
            <person name="Foster B."/>
            <person name="Gaskell J."/>
            <person name="Glotzer D."/>
            <person name="Gorecki P."/>
            <person name="Heitman J."/>
            <person name="Hesse C."/>
            <person name="Hori C."/>
            <person name="Igarashi K."/>
            <person name="Jurgens J.A."/>
            <person name="Kallen N."/>
            <person name="Kersten P."/>
            <person name="Kohler A."/>
            <person name="Kuees U."/>
            <person name="Kumar T.K.A."/>
            <person name="Kuo A."/>
            <person name="LaButti K."/>
            <person name="Larrondo L.F."/>
            <person name="Lindquist E."/>
            <person name="Ling A."/>
            <person name="Lombard V."/>
            <person name="Lucas S."/>
            <person name="Lundell T."/>
            <person name="Martin R."/>
            <person name="McLaughlin D.J."/>
            <person name="Morgenstern I."/>
            <person name="Morin E."/>
            <person name="Murat C."/>
            <person name="Nagy L.G."/>
            <person name="Nolan M."/>
            <person name="Ohm R.A."/>
            <person name="Patyshakuliyeva A."/>
            <person name="Rokas A."/>
            <person name="Ruiz-Duenas F.J."/>
            <person name="Sabat G."/>
            <person name="Salamov A."/>
            <person name="Samejima M."/>
            <person name="Schmutz J."/>
            <person name="Slot J.C."/>
            <person name="St John F."/>
            <person name="Stenlid J."/>
            <person name="Sun H."/>
            <person name="Sun S."/>
            <person name="Syed K."/>
            <person name="Tsang A."/>
            <person name="Wiebenga A."/>
            <person name="Young D."/>
            <person name="Pisabarro A."/>
            <person name="Eastwood D.C."/>
            <person name="Martin F."/>
            <person name="Cullen D."/>
            <person name="Grigoriev I.V."/>
            <person name="Hibbett D.S."/>
        </authorList>
    </citation>
    <scope>NUCLEOTIDE SEQUENCE [LARGE SCALE GENOMIC DNA]</scope>
    <source>
        <strain evidence="3 4">DJM-731 SS1</strain>
    </source>
</reference>
<dbReference type="OrthoDB" id="5381460at2759"/>
<organism evidence="3 4">
    <name type="scientific">Dacryopinax primogenitus (strain DJM 731)</name>
    <name type="common">Brown rot fungus</name>
    <dbReference type="NCBI Taxonomy" id="1858805"/>
    <lineage>
        <taxon>Eukaryota</taxon>
        <taxon>Fungi</taxon>
        <taxon>Dikarya</taxon>
        <taxon>Basidiomycota</taxon>
        <taxon>Agaricomycotina</taxon>
        <taxon>Dacrymycetes</taxon>
        <taxon>Dacrymycetales</taxon>
        <taxon>Dacrymycetaceae</taxon>
        <taxon>Dacryopinax</taxon>
    </lineage>
</organism>
<evidence type="ECO:0000313" key="3">
    <source>
        <dbReference type="EMBL" id="EJU02386.1"/>
    </source>
</evidence>
<feature type="non-terminal residue" evidence="3">
    <location>
        <position position="1"/>
    </location>
</feature>
<dbReference type="PANTHER" id="PTHR36181">
    <property type="entry name" value="INTRON-ENCODED ENDONUCLEASE AI3-RELATED"/>
    <property type="match status" value="1"/>
</dbReference>
<dbReference type="RefSeq" id="XP_040629280.1">
    <property type="nucleotide sequence ID" value="XM_040775036.1"/>
</dbReference>
<feature type="domain" description="Homing endonuclease LAGLIDADG" evidence="2">
    <location>
        <begin position="2"/>
        <end position="99"/>
    </location>
</feature>
<dbReference type="PANTHER" id="PTHR36181:SF4">
    <property type="entry name" value="LAGLIDADG ENDONUCLEASE"/>
    <property type="match status" value="1"/>
</dbReference>
<name>M5FWQ6_DACPD</name>
<keyword evidence="4" id="KW-1185">Reference proteome</keyword>
<dbReference type="Proteomes" id="UP000030653">
    <property type="component" value="Unassembled WGS sequence"/>
</dbReference>
<dbReference type="STRING" id="1858805.M5FWQ6"/>
<dbReference type="GO" id="GO:0005739">
    <property type="term" value="C:mitochondrion"/>
    <property type="evidence" value="ECO:0007669"/>
    <property type="project" value="UniProtKB-ARBA"/>
</dbReference>
<gene>
    <name evidence="3" type="ORF">DACRYDRAFT_51366</name>
</gene>
<dbReference type="Gene3D" id="3.10.28.10">
    <property type="entry name" value="Homing endonucleases"/>
    <property type="match status" value="1"/>
</dbReference>
<comment type="function">
    <text evidence="1">Mitochondrial DNA endonuclease involved in intron homing.</text>
</comment>
<sequence length="147" mass="17053">VTGFTDAEGHFFVSLKNKNTKLLPNITLGYKVSQKEDSGGVLYDLQRFFKCGRVVKEREGYLKYEVTKFDDIICKIIPHFKLFPLVTSKFLNFVDLEKVAEILVNNKKITLKESDYIFNIISNMNKGRTFEDKFHFTNSLNISLKPE</sequence>
<proteinExistence type="predicted"/>
<dbReference type="GeneID" id="63690098"/>
<protein>
    <submittedName>
        <fullName evidence="3">Homing endonuclease</fullName>
    </submittedName>
</protein>
<dbReference type="SUPFAM" id="SSF55608">
    <property type="entry name" value="Homing endonucleases"/>
    <property type="match status" value="1"/>
</dbReference>
<keyword evidence="3" id="KW-0255">Endonuclease</keyword>
<accession>M5FWQ6</accession>
<dbReference type="Pfam" id="PF00961">
    <property type="entry name" value="LAGLIDADG_1"/>
    <property type="match status" value="1"/>
</dbReference>